<accession>A0A437RRS1</accession>
<dbReference type="OrthoDB" id="7210400at2"/>
<proteinExistence type="predicted"/>
<feature type="signal peptide" evidence="1">
    <location>
        <begin position="1"/>
        <end position="29"/>
    </location>
</feature>
<keyword evidence="3" id="KW-1185">Reference proteome</keyword>
<organism evidence="2 3">
    <name type="scientific">Rubrivivax rivuli</name>
    <dbReference type="NCBI Taxonomy" id="1862385"/>
    <lineage>
        <taxon>Bacteria</taxon>
        <taxon>Pseudomonadati</taxon>
        <taxon>Pseudomonadota</taxon>
        <taxon>Betaproteobacteria</taxon>
        <taxon>Burkholderiales</taxon>
        <taxon>Sphaerotilaceae</taxon>
        <taxon>Rubrivivax</taxon>
    </lineage>
</organism>
<evidence type="ECO:0000313" key="2">
    <source>
        <dbReference type="EMBL" id="RVU49478.1"/>
    </source>
</evidence>
<keyword evidence="1" id="KW-0732">Signal</keyword>
<dbReference type="EMBL" id="SACR01000001">
    <property type="protein sequence ID" value="RVU49478.1"/>
    <property type="molecule type" value="Genomic_DNA"/>
</dbReference>
<dbReference type="Proteomes" id="UP000285575">
    <property type="component" value="Unassembled WGS sequence"/>
</dbReference>
<dbReference type="RefSeq" id="WP_128227114.1">
    <property type="nucleotide sequence ID" value="NZ_SACR01000001.1"/>
</dbReference>
<gene>
    <name evidence="2" type="ORF">EOE66_02595</name>
</gene>
<dbReference type="AlphaFoldDB" id="A0A437RRS1"/>
<comment type="caution">
    <text evidence="2">The sequence shown here is derived from an EMBL/GenBank/DDBJ whole genome shotgun (WGS) entry which is preliminary data.</text>
</comment>
<protein>
    <submittedName>
        <fullName evidence="2">Uncharacterized protein</fullName>
    </submittedName>
</protein>
<evidence type="ECO:0000313" key="3">
    <source>
        <dbReference type="Proteomes" id="UP000285575"/>
    </source>
</evidence>
<reference evidence="2 3" key="1">
    <citation type="submission" date="2019-01" db="EMBL/GenBank/DDBJ databases">
        <authorList>
            <person name="Chen W.-M."/>
        </authorList>
    </citation>
    <scope>NUCLEOTIDE SEQUENCE [LARGE SCALE GENOMIC DNA]</scope>
    <source>
        <strain evidence="2 3">KYPY4</strain>
    </source>
</reference>
<name>A0A437RRS1_9BURK</name>
<sequence>MPVRCLPRRLPALLGLALLMAAGPAALHAKDVPEPVAVAADFDAAAQAGALLKVSEAQLLKGLRRVAVPQFSVEFITADSASAETSGFAAAGRARVTASYRLQGVAEPEFQAMTEALYVEFLQALAASGLEVLPLAQVTAAPSYAKLAASGVSTPVREDSSITVAPQGLALYGTNRAIATAPGKSAGLLGTFSGFSSVASAIGSIGDVQALGKELGDAALLEVHMVVNFVELTNNNKGFFGRISSTASVGAKTAPSVGKATLGVQVGAVRGSLELTRALALDASAFSTVREQAKSTGEKAGAVAVAVLAFAIGSKDSNSSSAMEAVADPVRYREVVGGGLGQVGQMFVARLKSER</sequence>
<feature type="chain" id="PRO_5019291835" evidence="1">
    <location>
        <begin position="30"/>
        <end position="355"/>
    </location>
</feature>
<evidence type="ECO:0000256" key="1">
    <source>
        <dbReference type="SAM" id="SignalP"/>
    </source>
</evidence>